<proteinExistence type="predicted"/>
<evidence type="ECO:0000313" key="1">
    <source>
        <dbReference type="EMBL" id="KAK8213424.1"/>
    </source>
</evidence>
<keyword evidence="2" id="KW-1185">Reference proteome</keyword>
<dbReference type="EMBL" id="JAMKPW020000011">
    <property type="protein sequence ID" value="KAK8213424.1"/>
    <property type="molecule type" value="Genomic_DNA"/>
</dbReference>
<comment type="caution">
    <text evidence="1">The sequence shown here is derived from an EMBL/GenBank/DDBJ whole genome shotgun (WGS) entry which is preliminary data.</text>
</comment>
<sequence>MRRDGSPLATPSALLHGTMPGVLAKHRLGHINTLQSPLDRIMAPSAVQLEETVNSGLSNLKLKVSSTSSTREPLQYSGSLDQYESDDVTPSIGTEFPGANLVDFLNAPNADELLRDLAIKISQRGVVFFRKQDDLTDELQKHLIQRLGELTGKPSTSKLHIHPILNNDREFGGSDPEISTISSVQREKLYTKARQDQSYQSDKNQNSAQWHSDIAFEPVPADYTSLRLTQLPRTGGDTLWASGYEIYDRISEPYQKFLETLTATFAQPFFNDVAKRGGFQLYDKPRGAPENVGSELKAIHPVVRTNPVTNWKSIYPVGEHVKQINGVTEAESKHLLNWFLDLVYQNHDLQVRFKWKNPNDIAIWDNRSVFHSATFDYRGEGDRFGNRAVGLGERPYFDPSSTSRREALGLQHVVQTGRVQSPGTHRSILCLGFCKRAYSWKPQGEMTLAEFFSQAVADYVLVTYERQSLFRRERRLLPPTSCFQAWLLLGGKKNPCWRPNDHRCNGAMWTCSTMQVVRLVPSVMEYNSKAIEKGHDARDTVPRSSLRLPHLRL</sequence>
<protein>
    <submittedName>
        <fullName evidence="1">Uncharacterized protein</fullName>
    </submittedName>
</protein>
<accession>A0ACC3SJU3</accession>
<reference evidence="1" key="1">
    <citation type="submission" date="2024-02" db="EMBL/GenBank/DDBJ databases">
        <title>Metagenome Assembled Genome of Zalaria obscura JY119.</title>
        <authorList>
            <person name="Vighnesh L."/>
            <person name="Jagadeeshwari U."/>
            <person name="Venkata Ramana C."/>
            <person name="Sasikala C."/>
        </authorList>
    </citation>
    <scope>NUCLEOTIDE SEQUENCE</scope>
    <source>
        <strain evidence="1">JY119</strain>
    </source>
</reference>
<name>A0ACC3SJU3_9PEZI</name>
<evidence type="ECO:0000313" key="2">
    <source>
        <dbReference type="Proteomes" id="UP001320706"/>
    </source>
</evidence>
<dbReference type="Proteomes" id="UP001320706">
    <property type="component" value="Unassembled WGS sequence"/>
</dbReference>
<gene>
    <name evidence="1" type="ORF">M8818_002724</name>
</gene>
<organism evidence="1 2">
    <name type="scientific">Zalaria obscura</name>
    <dbReference type="NCBI Taxonomy" id="2024903"/>
    <lineage>
        <taxon>Eukaryota</taxon>
        <taxon>Fungi</taxon>
        <taxon>Dikarya</taxon>
        <taxon>Ascomycota</taxon>
        <taxon>Pezizomycotina</taxon>
        <taxon>Dothideomycetes</taxon>
        <taxon>Dothideomycetidae</taxon>
        <taxon>Dothideales</taxon>
        <taxon>Zalariaceae</taxon>
        <taxon>Zalaria</taxon>
    </lineage>
</organism>